<evidence type="ECO:0000256" key="3">
    <source>
        <dbReference type="ARBA" id="ARBA00023125"/>
    </source>
</evidence>
<dbReference type="OrthoDB" id="3538665at2"/>
<dbReference type="NCBIfam" id="NF033527">
    <property type="entry name" value="transpos_Tn3"/>
    <property type="match status" value="1"/>
</dbReference>
<evidence type="ECO:0000313" key="7">
    <source>
        <dbReference type="EMBL" id="SDC04431.1"/>
    </source>
</evidence>
<dbReference type="RefSeq" id="WP_022738250.1">
    <property type="nucleotide sequence ID" value="NZ_FMZA01000002.1"/>
</dbReference>
<keyword evidence="8" id="KW-1185">Reference proteome</keyword>
<dbReference type="InterPro" id="IPR025296">
    <property type="entry name" value="DUF4158"/>
</dbReference>
<keyword evidence="3" id="KW-0238">DNA-binding</keyword>
<evidence type="ECO:0000259" key="6">
    <source>
        <dbReference type="Pfam" id="PF13700"/>
    </source>
</evidence>
<evidence type="ECO:0000256" key="2">
    <source>
        <dbReference type="ARBA" id="ARBA00022578"/>
    </source>
</evidence>
<keyword evidence="2" id="KW-0815">Transposition</keyword>
<reference evidence="7 8" key="1">
    <citation type="submission" date="2016-10" db="EMBL/GenBank/DDBJ databases">
        <authorList>
            <person name="de Groot N.N."/>
        </authorList>
    </citation>
    <scope>NUCLEOTIDE SEQUENCE [LARGE SCALE GENOMIC DNA]</scope>
    <source>
        <strain evidence="7 8">DSM 45514</strain>
    </source>
</reference>
<keyword evidence="4" id="KW-0233">DNA recombination</keyword>
<feature type="domain" description="Tn3 transposase DDE" evidence="5">
    <location>
        <begin position="580"/>
        <end position="965"/>
    </location>
</feature>
<evidence type="ECO:0000256" key="1">
    <source>
        <dbReference type="ARBA" id="ARBA00009402"/>
    </source>
</evidence>
<evidence type="ECO:0000256" key="4">
    <source>
        <dbReference type="ARBA" id="ARBA00023172"/>
    </source>
</evidence>
<evidence type="ECO:0000313" key="8">
    <source>
        <dbReference type="Proteomes" id="UP000199387"/>
    </source>
</evidence>
<dbReference type="GO" id="GO:0004803">
    <property type="term" value="F:transposase activity"/>
    <property type="evidence" value="ECO:0007669"/>
    <property type="project" value="InterPro"/>
</dbReference>
<sequence length="983" mass="114028">MRGKELLTPEQRLELMQVPMDIDERDLGIYYTLTSQDLMFIKSRRRDVNRLGTAIQICVLRHLGWSLPNIKVIPDKVIEYVARQLQVDSSVFSKYGQRENTLYEHLGEIREEYGYISFSPKEYRKGIKYLMNRALENSDTMYLIHETLSNLKQNKVILPAMTTIERMVWFAKMIAERRIYRILTQALTDEQKKQIDEMLEVATDKTISTLAWLRQDPGQPSPDSFKRVLDRLEYLRNLQLKVDVSSIHPRRLRQLARIGARYEARSFRRFKEEQRYGILVAYLINLIQDLTDQAIEINDKVINIFFRKGKKAQENMQKENGKALNQKLLRFVDLTTVLLEAKAKGDDLDHAIQSYISWDQLKQERDEAQDLARPINYDYIDLLKSRFRYLRQYTPILLEKLEFKSTEANESLIQALHVIKDMNETNKRKVPDDAPLDFVPKRFQNHIFDSKGNIDKTYYELAALTKLKDYIRSGDIHVTDSRKYKDLEEYFVPEQEWVEAKEKGTTGLYVPLTAKEYIADRKRALADRLYWLSKNINSLEGVSLEDGKIHVDRLEKETPEEAEQLSKKLYSLLPRVKLTDLLLEVDSWTHFTRHMTHASTGHEPTAKEKKALLAALMALGTNIGLTKMAEATPEFTYKQLVNASQWRMYDDALNRAQATLVNFQHRLALAFYWGDGTTSSSDGMRVQVGVSSMYADSNPHYGHGKGTTFYRFVSDQLSSYGVEVIPSNAREAIHTIDKILHHETDLQIKEHYTDTAGYTDQVFALSHIFGYRFAPRIRNVGEAQLFSIDPPKEFKRIQSLLRKIKTDVIIDNYDHALRVAHSIVKGKVAASLVLNKWGSYNRENNVSKTIRYMGQIEKTLFIIDYVTDETLRRRIQRGLNKGEAMNALARAVFFGKRGELRERSLVAQLQRASALNIIINAISVWNTIYLDEAAKYLENQGLLDRELLNHVSPLNWEHINFLGEYSFTSKPTSLDSLRSLNIN</sequence>
<dbReference type="EMBL" id="FMZA01000002">
    <property type="protein sequence ID" value="SDC04431.1"/>
    <property type="molecule type" value="Genomic_DNA"/>
</dbReference>
<name>A0A1G6ID54_9BACL</name>
<comment type="similarity">
    <text evidence="1">Belongs to the transposase 7 family.</text>
</comment>
<dbReference type="Pfam" id="PF01526">
    <property type="entry name" value="DDE_Tnp_Tn3"/>
    <property type="match status" value="1"/>
</dbReference>
<dbReference type="InterPro" id="IPR002513">
    <property type="entry name" value="Tn3_Tnp_DDE_dom"/>
</dbReference>
<dbReference type="GO" id="GO:0003677">
    <property type="term" value="F:DNA binding"/>
    <property type="evidence" value="ECO:0007669"/>
    <property type="project" value="UniProtKB-KW"/>
</dbReference>
<dbReference type="Pfam" id="PF13700">
    <property type="entry name" value="DUF4158"/>
    <property type="match status" value="1"/>
</dbReference>
<dbReference type="GO" id="GO:0006313">
    <property type="term" value="P:DNA transposition"/>
    <property type="evidence" value="ECO:0007669"/>
    <property type="project" value="InterPro"/>
</dbReference>
<proteinExistence type="inferred from homology"/>
<evidence type="ECO:0000259" key="5">
    <source>
        <dbReference type="Pfam" id="PF01526"/>
    </source>
</evidence>
<protein>
    <submittedName>
        <fullName evidence="7">Transposase and inactivated derivatives, TnpA family</fullName>
    </submittedName>
</protein>
<dbReference type="Proteomes" id="UP000199387">
    <property type="component" value="Unassembled WGS sequence"/>
</dbReference>
<gene>
    <name evidence="7" type="ORF">SAMN04488112_102179</name>
</gene>
<dbReference type="AlphaFoldDB" id="A0A1G6ID54"/>
<dbReference type="InterPro" id="IPR047653">
    <property type="entry name" value="Tn3-like_transpos"/>
</dbReference>
<accession>A0A1G6ID54</accession>
<feature type="domain" description="DUF4158" evidence="6">
    <location>
        <begin position="6"/>
        <end position="169"/>
    </location>
</feature>
<organism evidence="7 8">
    <name type="scientific">Melghirimyces thermohalophilus</name>
    <dbReference type="NCBI Taxonomy" id="1236220"/>
    <lineage>
        <taxon>Bacteria</taxon>
        <taxon>Bacillati</taxon>
        <taxon>Bacillota</taxon>
        <taxon>Bacilli</taxon>
        <taxon>Bacillales</taxon>
        <taxon>Thermoactinomycetaceae</taxon>
        <taxon>Melghirimyces</taxon>
    </lineage>
</organism>